<name>A0AAW2TL54_9LAMI</name>
<dbReference type="AlphaFoldDB" id="A0AAW2TL54"/>
<organism evidence="2">
    <name type="scientific">Sesamum latifolium</name>
    <dbReference type="NCBI Taxonomy" id="2727402"/>
    <lineage>
        <taxon>Eukaryota</taxon>
        <taxon>Viridiplantae</taxon>
        <taxon>Streptophyta</taxon>
        <taxon>Embryophyta</taxon>
        <taxon>Tracheophyta</taxon>
        <taxon>Spermatophyta</taxon>
        <taxon>Magnoliopsida</taxon>
        <taxon>eudicotyledons</taxon>
        <taxon>Gunneridae</taxon>
        <taxon>Pentapetalae</taxon>
        <taxon>asterids</taxon>
        <taxon>lamiids</taxon>
        <taxon>Lamiales</taxon>
        <taxon>Pedaliaceae</taxon>
        <taxon>Sesamum</taxon>
    </lineage>
</organism>
<comment type="caution">
    <text evidence="2">The sequence shown here is derived from an EMBL/GenBank/DDBJ whole genome shotgun (WGS) entry which is preliminary data.</text>
</comment>
<feature type="region of interest" description="Disordered" evidence="1">
    <location>
        <begin position="1"/>
        <end position="35"/>
    </location>
</feature>
<reference evidence="2" key="2">
    <citation type="journal article" date="2024" name="Plant">
        <title>Genomic evolution and insights into agronomic trait innovations of Sesamum species.</title>
        <authorList>
            <person name="Miao H."/>
            <person name="Wang L."/>
            <person name="Qu L."/>
            <person name="Liu H."/>
            <person name="Sun Y."/>
            <person name="Le M."/>
            <person name="Wang Q."/>
            <person name="Wei S."/>
            <person name="Zheng Y."/>
            <person name="Lin W."/>
            <person name="Duan Y."/>
            <person name="Cao H."/>
            <person name="Xiong S."/>
            <person name="Wang X."/>
            <person name="Wei L."/>
            <person name="Li C."/>
            <person name="Ma Q."/>
            <person name="Ju M."/>
            <person name="Zhao R."/>
            <person name="Li G."/>
            <person name="Mu C."/>
            <person name="Tian Q."/>
            <person name="Mei H."/>
            <person name="Zhang T."/>
            <person name="Gao T."/>
            <person name="Zhang H."/>
        </authorList>
    </citation>
    <scope>NUCLEOTIDE SEQUENCE</scope>
    <source>
        <strain evidence="2">KEN1</strain>
    </source>
</reference>
<reference evidence="2" key="1">
    <citation type="submission" date="2020-06" db="EMBL/GenBank/DDBJ databases">
        <authorList>
            <person name="Li T."/>
            <person name="Hu X."/>
            <person name="Zhang T."/>
            <person name="Song X."/>
            <person name="Zhang H."/>
            <person name="Dai N."/>
            <person name="Sheng W."/>
            <person name="Hou X."/>
            <person name="Wei L."/>
        </authorList>
    </citation>
    <scope>NUCLEOTIDE SEQUENCE</scope>
    <source>
        <strain evidence="2">KEN1</strain>
        <tissue evidence="2">Leaf</tissue>
    </source>
</reference>
<sequence>SSQVASSAAREVARSPATSSQGASSPGLRPRARRSLATGGGWSLFWEGKFDLMRITFGKDLINYSLFGIRRLLPCKH</sequence>
<protein>
    <submittedName>
        <fullName evidence="2">Uncharacterized protein</fullName>
    </submittedName>
</protein>
<feature type="compositionally biased region" description="Low complexity" evidence="1">
    <location>
        <begin position="1"/>
        <end position="17"/>
    </location>
</feature>
<evidence type="ECO:0000313" key="2">
    <source>
        <dbReference type="EMBL" id="KAL0405658.1"/>
    </source>
</evidence>
<accession>A0AAW2TL54</accession>
<evidence type="ECO:0000256" key="1">
    <source>
        <dbReference type="SAM" id="MobiDB-lite"/>
    </source>
</evidence>
<feature type="non-terminal residue" evidence="2">
    <location>
        <position position="1"/>
    </location>
</feature>
<dbReference type="EMBL" id="JACGWN010000014">
    <property type="protein sequence ID" value="KAL0405658.1"/>
    <property type="molecule type" value="Genomic_DNA"/>
</dbReference>
<proteinExistence type="predicted"/>
<gene>
    <name evidence="2" type="ORF">Slati_3879700</name>
</gene>